<organism evidence="2 3">
    <name type="scientific">Actinidia rufa</name>
    <dbReference type="NCBI Taxonomy" id="165716"/>
    <lineage>
        <taxon>Eukaryota</taxon>
        <taxon>Viridiplantae</taxon>
        <taxon>Streptophyta</taxon>
        <taxon>Embryophyta</taxon>
        <taxon>Tracheophyta</taxon>
        <taxon>Spermatophyta</taxon>
        <taxon>Magnoliopsida</taxon>
        <taxon>eudicotyledons</taxon>
        <taxon>Gunneridae</taxon>
        <taxon>Pentapetalae</taxon>
        <taxon>asterids</taxon>
        <taxon>Ericales</taxon>
        <taxon>Actinidiaceae</taxon>
        <taxon>Actinidia</taxon>
    </lineage>
</organism>
<gene>
    <name evidence="2" type="ORF">Acr_17g0013630</name>
</gene>
<protein>
    <submittedName>
        <fullName evidence="2">Uncharacterized protein</fullName>
    </submittedName>
</protein>
<name>A0A7J0G4S4_9ERIC</name>
<evidence type="ECO:0000256" key="1">
    <source>
        <dbReference type="SAM" id="Phobius"/>
    </source>
</evidence>
<sequence length="101" mass="10687">MVGMVGRTHFGTFCRPQALARKACAMSAKEALLLADEELLLSKLRSGQGLFLLRLLSLGFLGGGGGVVAWCTTVLFCFWSSSRRGLAFRTVVAAMDAAAAC</sequence>
<dbReference type="EMBL" id="BJWL01000017">
    <property type="protein sequence ID" value="GFZ05791.1"/>
    <property type="molecule type" value="Genomic_DNA"/>
</dbReference>
<evidence type="ECO:0000313" key="3">
    <source>
        <dbReference type="Proteomes" id="UP000585474"/>
    </source>
</evidence>
<reference evidence="2 3" key="1">
    <citation type="submission" date="2019-07" db="EMBL/GenBank/DDBJ databases">
        <title>De Novo Assembly of kiwifruit Actinidia rufa.</title>
        <authorList>
            <person name="Sugita-Konishi S."/>
            <person name="Sato K."/>
            <person name="Mori E."/>
            <person name="Abe Y."/>
            <person name="Kisaki G."/>
            <person name="Hamano K."/>
            <person name="Suezawa K."/>
            <person name="Otani M."/>
            <person name="Fukuda T."/>
            <person name="Manabe T."/>
            <person name="Gomi K."/>
            <person name="Tabuchi M."/>
            <person name="Akimitsu K."/>
            <person name="Kataoka I."/>
        </authorList>
    </citation>
    <scope>NUCLEOTIDE SEQUENCE [LARGE SCALE GENOMIC DNA]</scope>
    <source>
        <strain evidence="3">cv. Fuchu</strain>
    </source>
</reference>
<evidence type="ECO:0000313" key="2">
    <source>
        <dbReference type="EMBL" id="GFZ05791.1"/>
    </source>
</evidence>
<keyword evidence="1" id="KW-0812">Transmembrane</keyword>
<dbReference type="AlphaFoldDB" id="A0A7J0G4S4"/>
<keyword evidence="1" id="KW-1133">Transmembrane helix</keyword>
<keyword evidence="1" id="KW-0472">Membrane</keyword>
<comment type="caution">
    <text evidence="2">The sequence shown here is derived from an EMBL/GenBank/DDBJ whole genome shotgun (WGS) entry which is preliminary data.</text>
</comment>
<dbReference type="Proteomes" id="UP000585474">
    <property type="component" value="Unassembled WGS sequence"/>
</dbReference>
<keyword evidence="3" id="KW-1185">Reference proteome</keyword>
<accession>A0A7J0G4S4</accession>
<feature type="transmembrane region" description="Helical" evidence="1">
    <location>
        <begin position="51"/>
        <end position="79"/>
    </location>
</feature>
<proteinExistence type="predicted"/>